<dbReference type="AlphaFoldDB" id="M1Z7N0"/>
<reference evidence="2 3" key="1">
    <citation type="journal article" date="2011" name="Nat. Commun.">
        <title>Effector diversification within compartments of the Leptosphaeria maculans genome affected by Repeat-Induced Point mutations.</title>
        <authorList>
            <person name="Rouxel T."/>
            <person name="Grandaubert J."/>
            <person name="Hane J.K."/>
            <person name="Hoede C."/>
            <person name="van de Wouw A.P."/>
            <person name="Couloux A."/>
            <person name="Dominguez V."/>
            <person name="Anthouard V."/>
            <person name="Bally P."/>
            <person name="Bourras S."/>
            <person name="Cozijnsen A.J."/>
            <person name="Ciuffetti L.M."/>
            <person name="Degrave A."/>
            <person name="Dilmaghani A."/>
            <person name="Duret L."/>
            <person name="Fudal I."/>
            <person name="Goodwin S.B."/>
            <person name="Gout L."/>
            <person name="Glaser N."/>
            <person name="Linglin J."/>
            <person name="Kema G.H.J."/>
            <person name="Lapalu N."/>
            <person name="Lawrence C.B."/>
            <person name="May K."/>
            <person name="Meyer M."/>
            <person name="Ollivier B."/>
            <person name="Poulain J."/>
            <person name="Schoch C.L."/>
            <person name="Simon A."/>
            <person name="Spatafora J.W."/>
            <person name="Stachowiak A."/>
            <person name="Turgeon B.G."/>
            <person name="Tyler B.M."/>
            <person name="Vincent D."/>
            <person name="Weissenbach J."/>
            <person name="Amselem J."/>
            <person name="Quesneville H."/>
            <person name="Oliver R.P."/>
            <person name="Wincker P."/>
            <person name="Balesdent M.-H."/>
            <person name="Howlett B.J."/>
        </authorList>
    </citation>
    <scope>NUCLEOTIDE SEQUENCE [LARGE SCALE GENOMIC DNA]</scope>
    <source>
        <strain evidence="3">JN3 / isolate v23.1.3 / race Av1-4-5-6-7-8</strain>
    </source>
</reference>
<dbReference type="VEuPathDB" id="FungiDB:Lema_P124950.1"/>
<proteinExistence type="predicted"/>
<sequence length="213" mass="23507">MSGHREEELPSTPPRRGSHASAGDEETDTSYDSDHSSKFSHLAKSPRTGMPDPARNQYSNKESAKVNAGFDMGAQDQDEMQEDESKNVASAFASNMPAVDIDFSQLIVPIVAPAPASTAEQLVQRLLNPPPHAFLYGVLSMQWAIGAVGQLRHFVFRNSDERYILKEDSAVRTRGAELGLPAMYLEWLCGDDESVTASEQGIYLTPRFFQELE</sequence>
<dbReference type="EMBL" id="FP929064">
    <property type="protein sequence ID" value="CCT61091.1"/>
    <property type="molecule type" value="Genomic_DNA"/>
</dbReference>
<dbReference type="Proteomes" id="UP000002668">
    <property type="component" value="Genome"/>
</dbReference>
<dbReference type="InParanoid" id="M1Z7N0"/>
<feature type="region of interest" description="Disordered" evidence="1">
    <location>
        <begin position="1"/>
        <end position="63"/>
    </location>
</feature>
<keyword evidence="3" id="KW-1185">Reference proteome</keyword>
<evidence type="ECO:0000313" key="3">
    <source>
        <dbReference type="Proteomes" id="UP000002668"/>
    </source>
</evidence>
<protein>
    <submittedName>
        <fullName evidence="2">Uncharacterized protein</fullName>
    </submittedName>
</protein>
<evidence type="ECO:0000256" key="1">
    <source>
        <dbReference type="SAM" id="MobiDB-lite"/>
    </source>
</evidence>
<name>M1Z7N0_LEPMJ</name>
<accession>M1Z7N0</accession>
<gene>
    <name evidence="2" type="ORF">Lema_P124950.1</name>
</gene>
<evidence type="ECO:0000313" key="2">
    <source>
        <dbReference type="EMBL" id="CCT61091.1"/>
    </source>
</evidence>
<dbReference type="OrthoDB" id="3927820at2759"/>
<organism evidence="2 3">
    <name type="scientific">Leptosphaeria maculans (strain JN3 / isolate v23.1.3 / race Av1-4-5-6-7-8)</name>
    <name type="common">Blackleg fungus</name>
    <name type="synonym">Phoma lingam</name>
    <dbReference type="NCBI Taxonomy" id="985895"/>
    <lineage>
        <taxon>Eukaryota</taxon>
        <taxon>Fungi</taxon>
        <taxon>Dikarya</taxon>
        <taxon>Ascomycota</taxon>
        <taxon>Pezizomycotina</taxon>
        <taxon>Dothideomycetes</taxon>
        <taxon>Pleosporomycetidae</taxon>
        <taxon>Pleosporales</taxon>
        <taxon>Pleosporineae</taxon>
        <taxon>Leptosphaeriaceae</taxon>
        <taxon>Plenodomus</taxon>
        <taxon>Plenodomus lingam/Leptosphaeria maculans species complex</taxon>
    </lineage>
</organism>